<proteinExistence type="predicted"/>
<evidence type="ECO:0000313" key="3">
    <source>
        <dbReference type="Proteomes" id="UP000038802"/>
    </source>
</evidence>
<gene>
    <name evidence="2" type="ORF">ERS007703_01265</name>
</gene>
<name>A0A0U0QUI5_MYCTX</name>
<dbReference type="EMBL" id="CSAE01000102">
    <property type="protein sequence ID" value="COV37980.1"/>
    <property type="molecule type" value="Genomic_DNA"/>
</dbReference>
<reference evidence="3" key="1">
    <citation type="submission" date="2015-03" db="EMBL/GenBank/DDBJ databases">
        <authorList>
            <consortium name="Pathogen Informatics"/>
        </authorList>
    </citation>
    <scope>NUCLEOTIDE SEQUENCE [LARGE SCALE GENOMIC DNA]</scope>
    <source>
        <strain evidence="3">K00500041</strain>
    </source>
</reference>
<protein>
    <submittedName>
        <fullName evidence="2">Uncharacterized protein</fullName>
    </submittedName>
</protein>
<evidence type="ECO:0000256" key="1">
    <source>
        <dbReference type="SAM" id="MobiDB-lite"/>
    </source>
</evidence>
<dbReference type="Proteomes" id="UP000038802">
    <property type="component" value="Unassembled WGS sequence"/>
</dbReference>
<feature type="region of interest" description="Disordered" evidence="1">
    <location>
        <begin position="49"/>
        <end position="71"/>
    </location>
</feature>
<sequence length="71" mass="7986">MPRRSLSRNTLSPYWVHRLVVSYGARGSRAGNRISCPPMAFISSRMTRSMLRSTRRPSGNQLYSPGATGRM</sequence>
<accession>A0A0U0QUI5</accession>
<feature type="compositionally biased region" description="Low complexity" evidence="1">
    <location>
        <begin position="49"/>
        <end position="58"/>
    </location>
</feature>
<organism evidence="2 3">
    <name type="scientific">Mycobacterium tuberculosis</name>
    <dbReference type="NCBI Taxonomy" id="1773"/>
    <lineage>
        <taxon>Bacteria</taxon>
        <taxon>Bacillati</taxon>
        <taxon>Actinomycetota</taxon>
        <taxon>Actinomycetes</taxon>
        <taxon>Mycobacteriales</taxon>
        <taxon>Mycobacteriaceae</taxon>
        <taxon>Mycobacterium</taxon>
        <taxon>Mycobacterium tuberculosis complex</taxon>
    </lineage>
</organism>
<dbReference type="AlphaFoldDB" id="A0A0U0QUI5"/>
<evidence type="ECO:0000313" key="2">
    <source>
        <dbReference type="EMBL" id="COV37980.1"/>
    </source>
</evidence>